<evidence type="ECO:0000256" key="1">
    <source>
        <dbReference type="SAM" id="Phobius"/>
    </source>
</evidence>
<dbReference type="AlphaFoldDB" id="A0AA93AMD7"/>
<gene>
    <name evidence="2" type="ORF">DMB84_008760</name>
</gene>
<sequence>MSQNNELEKLFEGVTPERSKEVLELIVKHSAQFRRVSDRAGFNLDAGAYGAVQFTQRSLKQIWLFGFAGLYSLHCYTGLIVLAKSMNLKLNIDDINSLPEQQVENDRFSDVINSIEKLNNVGSENDFLWPIEIPNPEDGKPEGVEQGAVYDLILMATAYIFLHELKHVIFVSEGDFPQSLHEEEMACDKFASDMMLSKIKEYSDESGYQEDLVYMKRSAGIALGSAFLAVATPNHNLGGTSSHPPVSKRWSAIIGNMKLDEQDYFWLYFSSLAIALMKHKNIAFPPQYVVSYKQLAISSIEAFETGILKD</sequence>
<keyword evidence="1" id="KW-1133">Transmembrane helix</keyword>
<comment type="caution">
    <text evidence="2">The sequence shown here is derived from an EMBL/GenBank/DDBJ whole genome shotgun (WGS) entry which is preliminary data.</text>
</comment>
<proteinExistence type="predicted"/>
<name>A0AA93AMD7_9GAMM</name>
<evidence type="ECO:0000313" key="3">
    <source>
        <dbReference type="Proteomes" id="UP000256540"/>
    </source>
</evidence>
<dbReference type="InterPro" id="IPR019504">
    <property type="entry name" value="Peptidase_U49_Lit_pept"/>
</dbReference>
<keyword evidence="1" id="KW-0812">Transmembrane</keyword>
<keyword evidence="1" id="KW-0472">Membrane</keyword>
<accession>A0AA93AMD7</accession>
<reference evidence="2 3" key="1">
    <citation type="submission" date="2018-11" db="EMBL/GenBank/DDBJ databases">
        <title>Draft genome sequences of proposed Pectobacterium aquaticum sp. nov. isolated in France from fresh water.</title>
        <authorList>
            <person name="Pedron J."/>
            <person name="Barny M.A."/>
        </authorList>
    </citation>
    <scope>NUCLEOTIDE SEQUENCE [LARGE SCALE GENOMIC DNA]</scope>
    <source>
        <strain evidence="2 3">A127-S21-F16</strain>
    </source>
</reference>
<dbReference type="Pfam" id="PF10463">
    <property type="entry name" value="Peptidase_U49"/>
    <property type="match status" value="1"/>
</dbReference>
<dbReference type="EMBL" id="QHJS02000024">
    <property type="protein sequence ID" value="RRO20972.1"/>
    <property type="molecule type" value="Genomic_DNA"/>
</dbReference>
<organism evidence="2 3">
    <name type="scientific">Pectobacterium aquaticum</name>
    <dbReference type="NCBI Taxonomy" id="2204145"/>
    <lineage>
        <taxon>Bacteria</taxon>
        <taxon>Pseudomonadati</taxon>
        <taxon>Pseudomonadota</taxon>
        <taxon>Gammaproteobacteria</taxon>
        <taxon>Enterobacterales</taxon>
        <taxon>Pectobacteriaceae</taxon>
        <taxon>Pectobacterium</taxon>
    </lineage>
</organism>
<feature type="transmembrane region" description="Helical" evidence="1">
    <location>
        <begin position="62"/>
        <end position="83"/>
    </location>
</feature>
<dbReference type="Proteomes" id="UP000256540">
    <property type="component" value="Unassembled WGS sequence"/>
</dbReference>
<protein>
    <submittedName>
        <fullName evidence="2">Phage exclusion protein</fullName>
    </submittedName>
</protein>
<evidence type="ECO:0000313" key="2">
    <source>
        <dbReference type="EMBL" id="RRO20972.1"/>
    </source>
</evidence>